<dbReference type="SMART" id="SM00212">
    <property type="entry name" value="UBCc"/>
    <property type="match status" value="1"/>
</dbReference>
<evidence type="ECO:0000256" key="4">
    <source>
        <dbReference type="RuleBase" id="RU362109"/>
    </source>
</evidence>
<feature type="compositionally biased region" description="Low complexity" evidence="5">
    <location>
        <begin position="51"/>
        <end position="68"/>
    </location>
</feature>
<dbReference type="PROSITE" id="PS00183">
    <property type="entry name" value="UBC_1"/>
    <property type="match status" value="1"/>
</dbReference>
<dbReference type="SUPFAM" id="SSF54495">
    <property type="entry name" value="UBC-like"/>
    <property type="match status" value="1"/>
</dbReference>
<dbReference type="STRING" id="683840.U5HIE7"/>
<evidence type="ECO:0000256" key="3">
    <source>
        <dbReference type="PROSITE-ProRule" id="PRU10133"/>
    </source>
</evidence>
<keyword evidence="4" id="KW-0547">Nucleotide-binding</keyword>
<keyword evidence="9" id="KW-1185">Reference proteome</keyword>
<proteinExistence type="inferred from homology"/>
<evidence type="ECO:0000313" key="7">
    <source>
        <dbReference type="EMBL" id="KDE02646.1"/>
    </source>
</evidence>
<evidence type="ECO:0000256" key="2">
    <source>
        <dbReference type="ARBA" id="ARBA00022786"/>
    </source>
</evidence>
<dbReference type="OrthoDB" id="9973183at2759"/>
<dbReference type="PANTHER" id="PTHR24067">
    <property type="entry name" value="UBIQUITIN-CONJUGATING ENZYME E2"/>
    <property type="match status" value="1"/>
</dbReference>
<dbReference type="InterPro" id="IPR023313">
    <property type="entry name" value="UBQ-conjugating_AS"/>
</dbReference>
<dbReference type="HOGENOM" id="CLU_030988_9_2_1"/>
<dbReference type="CDD" id="cd23791">
    <property type="entry name" value="UBCc_UBE2C"/>
    <property type="match status" value="1"/>
</dbReference>
<keyword evidence="1" id="KW-0808">Transferase</keyword>
<reference evidence="9" key="1">
    <citation type="submission" date="2010-11" db="EMBL/GenBank/DDBJ databases">
        <title>The genome sequence of Microbotryum violaceum strain p1A1 Lamole.</title>
        <authorList>
            <person name="Cuomo C."/>
            <person name="Perlin M."/>
            <person name="Young S.K."/>
            <person name="Zeng Q."/>
            <person name="Gargeya S."/>
            <person name="Alvarado L."/>
            <person name="Berlin A."/>
            <person name="Chapman S.B."/>
            <person name="Chen Z."/>
            <person name="Freedman E."/>
            <person name="Gellesch M."/>
            <person name="Goldberg J."/>
            <person name="Griggs A."/>
            <person name="Gujja S."/>
            <person name="Heilman E."/>
            <person name="Heiman D."/>
            <person name="Howarth C."/>
            <person name="Mehta T."/>
            <person name="Neiman D."/>
            <person name="Pearson M."/>
            <person name="Roberts A."/>
            <person name="Saif S."/>
            <person name="Shea T."/>
            <person name="Shenoy N."/>
            <person name="Sisk P."/>
            <person name="Stolte C."/>
            <person name="Sykes S."/>
            <person name="White J."/>
            <person name="Yandava C."/>
            <person name="Haas B."/>
            <person name="Nusbaum C."/>
            <person name="Birren B."/>
        </authorList>
    </citation>
    <scope>NUCLEOTIDE SEQUENCE [LARGE SCALE GENOMIC DNA]</scope>
    <source>
        <strain evidence="9">p1A1 Lamole</strain>
    </source>
</reference>
<name>U5HIE7_USTV1</name>
<evidence type="ECO:0000259" key="6">
    <source>
        <dbReference type="PROSITE" id="PS50127"/>
    </source>
</evidence>
<dbReference type="PROSITE" id="PS50127">
    <property type="entry name" value="UBC_2"/>
    <property type="match status" value="1"/>
</dbReference>
<dbReference type="Gene3D" id="3.10.110.10">
    <property type="entry name" value="Ubiquitin Conjugating Enzyme"/>
    <property type="match status" value="1"/>
</dbReference>
<evidence type="ECO:0000313" key="9">
    <source>
        <dbReference type="Proteomes" id="UP000017200"/>
    </source>
</evidence>
<feature type="region of interest" description="Disordered" evidence="5">
    <location>
        <begin position="51"/>
        <end position="73"/>
    </location>
</feature>
<organism evidence="7">
    <name type="scientific">Microbotryum lychnidis-dioicae (strain p1A1 Lamole / MvSl-1064)</name>
    <name type="common">Anther smut fungus</name>
    <dbReference type="NCBI Taxonomy" id="683840"/>
    <lineage>
        <taxon>Eukaryota</taxon>
        <taxon>Fungi</taxon>
        <taxon>Dikarya</taxon>
        <taxon>Basidiomycota</taxon>
        <taxon>Pucciniomycotina</taxon>
        <taxon>Microbotryomycetes</taxon>
        <taxon>Microbotryales</taxon>
        <taxon>Microbotryaceae</taxon>
        <taxon>Microbotryum</taxon>
    </lineage>
</organism>
<dbReference type="EnsemblFungi" id="MVLG_06805T0">
    <property type="protein sequence ID" value="MVLG_06805T0"/>
    <property type="gene ID" value="MVLG_06805"/>
</dbReference>
<sequence>MNDEALALTSPHLHPNLHAPTVEFLQISLNIRPGFCPKCIIPPSMSASTASPTASQGFPAPAPSAAGSKIADAGPEISSSANVTKRLSSELMSLMMACPAGISAFPVSDADLTHWKGRIEGAEGTYYENHVYAISLRFPPTYPYAAPTVRFESTCFHPNVDLHGNICLDILKEKWSPMLSVSTILISLQSLLGEPNNKSPLNVEAADLWENTAEFKKELAKHYKPIVEDE</sequence>
<protein>
    <recommendedName>
        <fullName evidence="6">UBC core domain-containing protein</fullName>
    </recommendedName>
</protein>
<evidence type="ECO:0000313" key="8">
    <source>
        <dbReference type="EnsemblFungi" id="MVLG_06805T0"/>
    </source>
</evidence>
<dbReference type="FunCoup" id="U5HIE7">
    <property type="interactions" value="294"/>
</dbReference>
<reference evidence="7 9" key="3">
    <citation type="journal article" date="2015" name="BMC Genomics">
        <title>Sex and parasites: genomic and transcriptomic analysis of Microbotryum lychnidis-dioicae, the biotrophic and plant-castrating anther smut fungus.</title>
        <authorList>
            <person name="Perlin M.H."/>
            <person name="Amselem J."/>
            <person name="Fontanillas E."/>
            <person name="Toh S.S."/>
            <person name="Chen Z."/>
            <person name="Goldberg J."/>
            <person name="Duplessis S."/>
            <person name="Henrissat B."/>
            <person name="Young S."/>
            <person name="Zeng Q."/>
            <person name="Aguileta G."/>
            <person name="Petit E."/>
            <person name="Badouin H."/>
            <person name="Andrews J."/>
            <person name="Razeeq D."/>
            <person name="Gabaldon T."/>
            <person name="Quesneville H."/>
            <person name="Giraud T."/>
            <person name="Hood M.E."/>
            <person name="Schultz D.J."/>
            <person name="Cuomo C.A."/>
        </authorList>
    </citation>
    <scope>NUCLEOTIDE SEQUENCE [LARGE SCALE GENOMIC DNA]</scope>
    <source>
        <strain evidence="7">P1A1 Lamole</strain>
        <strain evidence="9">p1A1 Lamole</strain>
    </source>
</reference>
<dbReference type="InterPro" id="IPR050113">
    <property type="entry name" value="Ub_conjugating_enzyme"/>
</dbReference>
<dbReference type="InterPro" id="IPR016135">
    <property type="entry name" value="UBQ-conjugating_enzyme/RWD"/>
</dbReference>
<dbReference type="AlphaFoldDB" id="U5HIE7"/>
<dbReference type="EMBL" id="GL541796">
    <property type="protein sequence ID" value="KDE02646.1"/>
    <property type="molecule type" value="Genomic_DNA"/>
</dbReference>
<feature type="active site" description="Glycyl thioester intermediate" evidence="3">
    <location>
        <position position="167"/>
    </location>
</feature>
<dbReference type="Pfam" id="PF00179">
    <property type="entry name" value="UQ_con"/>
    <property type="match status" value="1"/>
</dbReference>
<reference evidence="8" key="4">
    <citation type="submission" date="2015-06" db="UniProtKB">
        <authorList>
            <consortium name="EnsemblFungi"/>
        </authorList>
    </citation>
    <scope>IDENTIFICATION</scope>
</reference>
<dbReference type="GO" id="GO:0006511">
    <property type="term" value="P:ubiquitin-dependent protein catabolic process"/>
    <property type="evidence" value="ECO:0007669"/>
    <property type="project" value="EnsemblFungi"/>
</dbReference>
<keyword evidence="4" id="KW-0067">ATP-binding</keyword>
<dbReference type="InParanoid" id="U5HIE7"/>
<comment type="similarity">
    <text evidence="4">Belongs to the ubiquitin-conjugating enzyme family.</text>
</comment>
<dbReference type="OMA" id="NDNIMKW"/>
<evidence type="ECO:0000256" key="5">
    <source>
        <dbReference type="SAM" id="MobiDB-lite"/>
    </source>
</evidence>
<dbReference type="GO" id="GO:0005524">
    <property type="term" value="F:ATP binding"/>
    <property type="evidence" value="ECO:0007669"/>
    <property type="project" value="UniProtKB-UniRule"/>
</dbReference>
<feature type="domain" description="UBC core" evidence="6">
    <location>
        <begin position="82"/>
        <end position="230"/>
    </location>
</feature>
<evidence type="ECO:0000256" key="1">
    <source>
        <dbReference type="ARBA" id="ARBA00022679"/>
    </source>
</evidence>
<dbReference type="GO" id="GO:0061631">
    <property type="term" value="F:ubiquitin conjugating enzyme activity"/>
    <property type="evidence" value="ECO:0007669"/>
    <property type="project" value="EnsemblFungi"/>
</dbReference>
<reference evidence="7" key="2">
    <citation type="submission" date="2010-11" db="EMBL/GenBank/DDBJ databases">
        <authorList>
            <consortium name="The Broad Institute Genome Sequencing Platform"/>
            <person name="Earl A."/>
            <person name="Ward D."/>
            <person name="Feldgarden M."/>
            <person name="Gevers D."/>
            <person name="Butler R."/>
            <person name="Young S.K."/>
            <person name="Zeng Q."/>
            <person name="Gargeya S."/>
            <person name="Fitzgerald M."/>
            <person name="Haas B."/>
            <person name="Abouelleil A."/>
            <person name="Alvarado L."/>
            <person name="Arachchi H.M."/>
            <person name="Berlin A."/>
            <person name="Brown A."/>
            <person name="Chapman S.B."/>
            <person name="Chen Z."/>
            <person name="Dunbar C."/>
            <person name="Freedman E."/>
            <person name="Gearin G."/>
            <person name="Gellesch M."/>
            <person name="Goldberg J."/>
            <person name="Griggs A."/>
            <person name="Gujja S."/>
            <person name="Heilman E."/>
            <person name="Heiman D."/>
            <person name="Howarth C."/>
            <person name="Larson L."/>
            <person name="Lui A."/>
            <person name="MacDonald P.J.P."/>
            <person name="Mehta T."/>
            <person name="Montmayeur A."/>
            <person name="Murphy C."/>
            <person name="Neiman D."/>
            <person name="Pearson M."/>
            <person name="Priest M."/>
            <person name="Roberts A."/>
            <person name="Saif S."/>
            <person name="Shea T."/>
            <person name="Shenoy N."/>
            <person name="Sisk P."/>
            <person name="Stolte C."/>
            <person name="Sykes S."/>
            <person name="White J."/>
            <person name="Yandava C."/>
            <person name="Wortman J."/>
            <person name="Nusbaum C."/>
            <person name="Birren B."/>
        </authorList>
    </citation>
    <scope>NUCLEOTIDE SEQUENCE</scope>
    <source>
        <strain evidence="7">P1A1 Lamole</strain>
    </source>
</reference>
<dbReference type="GO" id="GO:1902426">
    <property type="term" value="P:deactivation of mitotic spindle assembly checkpoint"/>
    <property type="evidence" value="ECO:0007669"/>
    <property type="project" value="EnsemblFungi"/>
</dbReference>
<keyword evidence="2 4" id="KW-0833">Ubl conjugation pathway</keyword>
<dbReference type="InterPro" id="IPR000608">
    <property type="entry name" value="UBC"/>
</dbReference>
<gene>
    <name evidence="7" type="ORF">MVLG_06805</name>
</gene>
<dbReference type="Proteomes" id="UP000017200">
    <property type="component" value="Unassembled WGS sequence"/>
</dbReference>
<dbReference type="EMBL" id="AEIJ01000896">
    <property type="status" value="NOT_ANNOTATED_CDS"/>
    <property type="molecule type" value="Genomic_DNA"/>
</dbReference>
<accession>U5HIE7</accession>